<gene>
    <name evidence="1" type="ORF">CCMP2556_LOCUS8688</name>
</gene>
<evidence type="ECO:0000313" key="1">
    <source>
        <dbReference type="EMBL" id="CAK9007076.1"/>
    </source>
</evidence>
<name>A0ABP0IYA2_9DINO</name>
<evidence type="ECO:0000313" key="2">
    <source>
        <dbReference type="Proteomes" id="UP001642484"/>
    </source>
</evidence>
<dbReference type="EMBL" id="CAXAMN010003969">
    <property type="protein sequence ID" value="CAK9007076.1"/>
    <property type="molecule type" value="Genomic_DNA"/>
</dbReference>
<reference evidence="1 2" key="1">
    <citation type="submission" date="2024-02" db="EMBL/GenBank/DDBJ databases">
        <authorList>
            <person name="Chen Y."/>
            <person name="Shah S."/>
            <person name="Dougan E. K."/>
            <person name="Thang M."/>
            <person name="Chan C."/>
        </authorList>
    </citation>
    <scope>NUCLEOTIDE SEQUENCE [LARGE SCALE GENOMIC DNA]</scope>
</reference>
<accession>A0ABP0IYA2</accession>
<proteinExistence type="predicted"/>
<dbReference type="Proteomes" id="UP001642484">
    <property type="component" value="Unassembled WGS sequence"/>
</dbReference>
<comment type="caution">
    <text evidence="1">The sequence shown here is derived from an EMBL/GenBank/DDBJ whole genome shotgun (WGS) entry which is preliminary data.</text>
</comment>
<keyword evidence="2" id="KW-1185">Reference proteome</keyword>
<organism evidence="1 2">
    <name type="scientific">Durusdinium trenchii</name>
    <dbReference type="NCBI Taxonomy" id="1381693"/>
    <lineage>
        <taxon>Eukaryota</taxon>
        <taxon>Sar</taxon>
        <taxon>Alveolata</taxon>
        <taxon>Dinophyceae</taxon>
        <taxon>Suessiales</taxon>
        <taxon>Symbiodiniaceae</taxon>
        <taxon>Durusdinium</taxon>
    </lineage>
</organism>
<sequence length="141" mass="15186">MCCHVLSHQEMTSDLGPRSPPLPVSALGLRIRTQFLDFTAARRPKMAEVVNLLRPGNRKMLALPKDARTSRARSATPTLAGPHWAFAAVFAPRSAPRCADQAGSLTLALAVLDGKSSRPQGAVLHEIALARAPVFKVFKPL</sequence>
<protein>
    <submittedName>
        <fullName evidence="1">Uncharacterized protein</fullName>
    </submittedName>
</protein>